<dbReference type="KEGG" id="cal:CAALFM_C500600CA"/>
<keyword evidence="4" id="KW-1185">Reference proteome</keyword>
<gene>
    <name evidence="3" type="ordered locus">CAALFM_C500600CA</name>
    <name evidence="2" type="ordered locus">orf19.8544</name>
</gene>
<dbReference type="GeneID" id="3641586"/>
<dbReference type="RefSeq" id="XP_716768.2">
    <property type="nucleotide sequence ID" value="XM_711675.2"/>
</dbReference>
<proteinExistence type="predicted"/>
<dbReference type="VEuPathDB" id="FungiDB:C5_00600C_A"/>
<reference evidence="3 4" key="2">
    <citation type="journal article" date="2007" name="Genome Biol.">
        <title>Assembly of the Candida albicans genome into sixteen supercontigs aligned on the eight chromosomes.</title>
        <authorList>
            <person name="van het Hoog M."/>
            <person name="Rast T.J."/>
            <person name="Martchenko M."/>
            <person name="Grindle S."/>
            <person name="Dignard D."/>
            <person name="Hogues H."/>
            <person name="Cuomo C."/>
            <person name="Berriman M."/>
            <person name="Scherer S."/>
            <person name="Magee B.B."/>
            <person name="Whiteway M."/>
            <person name="Chibana H."/>
            <person name="Nantel A."/>
            <person name="Magee P.T."/>
        </authorList>
    </citation>
    <scope>GENOME REANNOTATION</scope>
    <source>
        <strain evidence="4">SC5314 / ATCC MYA-2876</strain>
    </source>
</reference>
<evidence type="ECO:0000313" key="2">
    <source>
        <dbReference type="CGD" id="CAL0000200163"/>
    </source>
</evidence>
<dbReference type="InterPro" id="IPR001810">
    <property type="entry name" value="F-box_dom"/>
</dbReference>
<evidence type="ECO:0000259" key="1">
    <source>
        <dbReference type="PROSITE" id="PS50181"/>
    </source>
</evidence>
<dbReference type="InterPro" id="IPR036047">
    <property type="entry name" value="F-box-like_dom_sf"/>
</dbReference>
<dbReference type="InParanoid" id="A0A1D8PMY7"/>
<dbReference type="AlphaFoldDB" id="A0A1D8PMY7"/>
<name>A0A1D8PMY7_CANAL</name>
<evidence type="ECO:0000313" key="3">
    <source>
        <dbReference type="EMBL" id="AOW29503.1"/>
    </source>
</evidence>
<accession>A0A1D8PMY7</accession>
<sequence length="435" mass="51210">MSSLDHEIEQAILHDRFLRIQGVIIDHSSGKVTKNGTLYDYRRKRSRHQRHSNLNDLTKGIFTLPEEIIYKILDHVNQMDTIHLALTHRSFREVCKAKLLENICVYYEDPRTNLIPKNWYISEYTNYTFVNGLNFEKLYFKVFKHVKHLFFRNVVYKTGSIVLHNLGEQSNCSITFGAVMKPEFLWWLLAYQNRIKPANLILFYKKDFELNNYPLGIIKELSLDFTFLGRTPIKFSLINEMPNLKKLTLIDPQNLQSPEPVDILDLHVHYNFCPADIFGSFNLNKIKKLRVFYWWKTRSFPSLVYNADKLTSLESLDVTFSEEELVPFDRSLRKNSLIEIGVPESLKSFETIYPALFHHKDSLKVIFENKDYYRIISYTDQEISFDTSFNVDLDLTEFPKLEYVVRNGGVKLVDRSGPSPQFVPVEYYSKNTPSY</sequence>
<protein>
    <recommendedName>
        <fullName evidence="1">F-box domain-containing protein</fullName>
    </recommendedName>
</protein>
<dbReference type="Pfam" id="PF00646">
    <property type="entry name" value="F-box"/>
    <property type="match status" value="1"/>
</dbReference>
<organism evidence="3 4">
    <name type="scientific">Candida albicans (strain SC5314 / ATCC MYA-2876)</name>
    <name type="common">Yeast</name>
    <dbReference type="NCBI Taxonomy" id="237561"/>
    <lineage>
        <taxon>Eukaryota</taxon>
        <taxon>Fungi</taxon>
        <taxon>Dikarya</taxon>
        <taxon>Ascomycota</taxon>
        <taxon>Saccharomycotina</taxon>
        <taxon>Pichiomycetes</taxon>
        <taxon>Debaryomycetaceae</taxon>
        <taxon>Candida/Lodderomyces clade</taxon>
        <taxon>Candida</taxon>
    </lineage>
</organism>
<reference evidence="3 4" key="3">
    <citation type="journal article" date="2013" name="Genome Biol.">
        <title>Assembly of a phased diploid Candida albicans genome facilitates allele-specific measurements and provides a simple model for repeat and indel structure.</title>
        <authorList>
            <person name="Muzzey D."/>
            <person name="Schwartz K."/>
            <person name="Weissman J.S."/>
            <person name="Sherlock G."/>
        </authorList>
    </citation>
    <scope>NUCLEOTIDE SEQUENCE [LARGE SCALE GENOMIC DNA]</scope>
    <source>
        <strain evidence="4">SC5314 / ATCC MYA-2876</strain>
    </source>
</reference>
<dbReference type="EMBL" id="CP017627">
    <property type="protein sequence ID" value="AOW29503.1"/>
    <property type="molecule type" value="Genomic_DNA"/>
</dbReference>
<dbReference type="Proteomes" id="UP000000559">
    <property type="component" value="Chromosome 5"/>
</dbReference>
<dbReference type="SUPFAM" id="SSF81383">
    <property type="entry name" value="F-box domain"/>
    <property type="match status" value="1"/>
</dbReference>
<dbReference type="SMART" id="SM00256">
    <property type="entry name" value="FBOX"/>
    <property type="match status" value="1"/>
</dbReference>
<dbReference type="OrthoDB" id="4016968at2759"/>
<dbReference type="CDD" id="cd09917">
    <property type="entry name" value="F-box_SF"/>
    <property type="match status" value="1"/>
</dbReference>
<dbReference type="CGD" id="CAL0000200163">
    <property type="gene designation" value="orf19.8544"/>
</dbReference>
<evidence type="ECO:0000313" key="4">
    <source>
        <dbReference type="Proteomes" id="UP000000559"/>
    </source>
</evidence>
<reference evidence="3 4" key="1">
    <citation type="journal article" date="2004" name="Proc. Natl. Acad. Sci. U.S.A.">
        <title>The diploid genome sequence of Candida albicans.</title>
        <authorList>
            <person name="Jones T."/>
            <person name="Federspiel N.A."/>
            <person name="Chibana H."/>
            <person name="Dungan J."/>
            <person name="Kalman S."/>
            <person name="Magee B.B."/>
            <person name="Newport G."/>
            <person name="Thorstenson Y.R."/>
            <person name="Agabian N."/>
            <person name="Magee P.T."/>
            <person name="Davis R.W."/>
            <person name="Scherer S."/>
        </authorList>
    </citation>
    <scope>NUCLEOTIDE SEQUENCE [LARGE SCALE GENOMIC DNA]</scope>
    <source>
        <strain evidence="4">SC5314 / ATCC MYA-2876</strain>
    </source>
</reference>
<feature type="domain" description="F-box" evidence="1">
    <location>
        <begin position="58"/>
        <end position="103"/>
    </location>
</feature>
<dbReference type="PROSITE" id="PS50181">
    <property type="entry name" value="FBOX"/>
    <property type="match status" value="1"/>
</dbReference>